<evidence type="ECO:0000256" key="6">
    <source>
        <dbReference type="ARBA" id="ARBA00022824"/>
    </source>
</evidence>
<protein>
    <recommendedName>
        <fullName evidence="12">UDP-glucuronosyltransferase</fullName>
        <ecNumber evidence="12">2.4.1.17</ecNumber>
    </recommendedName>
</protein>
<dbReference type="Gene3D" id="3.40.50.2000">
    <property type="entry name" value="Glycogen Phosphorylase B"/>
    <property type="match status" value="1"/>
</dbReference>
<dbReference type="GO" id="GO:0005783">
    <property type="term" value="C:endoplasmic reticulum"/>
    <property type="evidence" value="ECO:0007669"/>
    <property type="project" value="UniProtKB-SubCell"/>
</dbReference>
<dbReference type="EMBL" id="MT012594">
    <property type="protein sequence ID" value="QPA18376.1"/>
    <property type="molecule type" value="mRNA"/>
</dbReference>
<sequence length="529" mass="60103">MLFKSIIVVFILGLSVSAFAYNILIIHPTPSLSHQRPVMALIEALVKRGHNLFVASPNVVTGLEQNYTYVDLSFTYSYVQRDVDTFVDLRRRISKWDLPEVFKGVQRIVGEQFKSTQFIQFYKRVKEENIKFDVAIGEVFTFPSACAMIRLLSSHTQPPPLISMSTVSYDYFSEEFLGSPEHASFTPTARDPYSNKMNIWQKINNWMSVLFLKPALKKVMDDEAKRNVREAHGPQYEALVDNCWSNVSLTLITSNFVYYYPRLHGPNVIELGPLHLKTAKELPQDLQDWLDGAEIGVIYFSLGSNMKSKSLPPNVRSNFLRYFKELPTGYRVLWKWELDGRIPGQSDNILAQKWMPQESILAHPKVKVFITQGGLQSVQETVHYGVPTVGIPWFGDQDMNVAKLVDAGIGTRLNPPELESYANIKAAVDDVLNSEKYSKNMRRLSAIAREFSSQGLDAATFWVEHVAKFGGAPHLRPSTADATLFEFFCFDIISVILIISVTILYLIRLALRCLIAKYFSSNKTKIKKS</sequence>
<name>A0A873P522_TRIVP</name>
<keyword evidence="5 12" id="KW-0812">Transmembrane</keyword>
<keyword evidence="6" id="KW-0256">Endoplasmic reticulum</keyword>
<evidence type="ECO:0000256" key="4">
    <source>
        <dbReference type="ARBA" id="ARBA00022679"/>
    </source>
</evidence>
<evidence type="ECO:0000313" key="13">
    <source>
        <dbReference type="EMBL" id="QPA18376.1"/>
    </source>
</evidence>
<proteinExistence type="evidence at transcript level"/>
<dbReference type="SUPFAM" id="SSF53756">
    <property type="entry name" value="UDP-Glycosyltransferase/glycogen phosphorylase"/>
    <property type="match status" value="1"/>
</dbReference>
<organism evidence="13">
    <name type="scientific">Trialeurodes vaporariorum</name>
    <name type="common">Greenhouse whitefly</name>
    <name type="synonym">Aleyrodes vaporariorum</name>
    <dbReference type="NCBI Taxonomy" id="88556"/>
    <lineage>
        <taxon>Eukaryota</taxon>
        <taxon>Metazoa</taxon>
        <taxon>Ecdysozoa</taxon>
        <taxon>Arthropoda</taxon>
        <taxon>Hexapoda</taxon>
        <taxon>Insecta</taxon>
        <taxon>Pterygota</taxon>
        <taxon>Neoptera</taxon>
        <taxon>Paraneoptera</taxon>
        <taxon>Hemiptera</taxon>
        <taxon>Sternorrhyncha</taxon>
        <taxon>Aleyrodoidea</taxon>
        <taxon>Aleyrodidae</taxon>
        <taxon>Aleyrodinae</taxon>
        <taxon>Trialeurodes</taxon>
    </lineage>
</organism>
<dbReference type="GO" id="GO:0015020">
    <property type="term" value="F:glucuronosyltransferase activity"/>
    <property type="evidence" value="ECO:0007669"/>
    <property type="project" value="UniProtKB-EC"/>
</dbReference>
<dbReference type="PROSITE" id="PS00375">
    <property type="entry name" value="UDPGT"/>
    <property type="match status" value="1"/>
</dbReference>
<evidence type="ECO:0000256" key="8">
    <source>
        <dbReference type="ARBA" id="ARBA00023136"/>
    </source>
</evidence>
<dbReference type="AlphaFoldDB" id="A0A873P522"/>
<dbReference type="InterPro" id="IPR002213">
    <property type="entry name" value="UDP_glucos_trans"/>
</dbReference>
<keyword evidence="7 12" id="KW-1133">Transmembrane helix</keyword>
<evidence type="ECO:0000256" key="1">
    <source>
        <dbReference type="ARBA" id="ARBA00004240"/>
    </source>
</evidence>
<feature type="transmembrane region" description="Helical" evidence="12">
    <location>
        <begin position="484"/>
        <end position="507"/>
    </location>
</feature>
<dbReference type="InterPro" id="IPR035595">
    <property type="entry name" value="UDP_glycos_trans_CS"/>
</dbReference>
<evidence type="ECO:0000256" key="11">
    <source>
        <dbReference type="RuleBase" id="RU003718"/>
    </source>
</evidence>
<comment type="subcellular location">
    <subcellularLocation>
        <location evidence="10">Endomembrane system</location>
        <topology evidence="10">Single-pass type I membrane protein</topology>
    </subcellularLocation>
    <subcellularLocation>
        <location evidence="1">Endoplasmic reticulum</location>
    </subcellularLocation>
    <subcellularLocation>
        <location evidence="12">Membrane</location>
        <topology evidence="12">Single-pass membrane protein</topology>
    </subcellularLocation>
</comment>
<dbReference type="GO" id="GO:0016020">
    <property type="term" value="C:membrane"/>
    <property type="evidence" value="ECO:0007669"/>
    <property type="project" value="UniProtKB-SubCell"/>
</dbReference>
<dbReference type="CDD" id="cd03784">
    <property type="entry name" value="GT1_Gtf-like"/>
    <property type="match status" value="1"/>
</dbReference>
<dbReference type="EC" id="2.4.1.17" evidence="12"/>
<keyword evidence="3 11" id="KW-0328">Glycosyltransferase</keyword>
<evidence type="ECO:0000256" key="12">
    <source>
        <dbReference type="RuleBase" id="RU362059"/>
    </source>
</evidence>
<keyword evidence="8 12" id="KW-0472">Membrane</keyword>
<accession>A0A873P522</accession>
<gene>
    <name evidence="13" type="primary">UGT352P8</name>
</gene>
<evidence type="ECO:0000256" key="2">
    <source>
        <dbReference type="ARBA" id="ARBA00009995"/>
    </source>
</evidence>
<dbReference type="FunFam" id="3.40.50.2000:FF:000050">
    <property type="entry name" value="UDP-glucuronosyltransferase"/>
    <property type="match status" value="1"/>
</dbReference>
<keyword evidence="4 11" id="KW-0808">Transferase</keyword>
<evidence type="ECO:0000256" key="9">
    <source>
        <dbReference type="ARBA" id="ARBA00023180"/>
    </source>
</evidence>
<evidence type="ECO:0000256" key="3">
    <source>
        <dbReference type="ARBA" id="ARBA00022676"/>
    </source>
</evidence>
<comment type="similarity">
    <text evidence="2 11">Belongs to the UDP-glycosyltransferase family.</text>
</comment>
<keyword evidence="9" id="KW-0325">Glycoprotein</keyword>
<reference evidence="13" key="2">
    <citation type="journal article" name="BMC Genomics">
        <title>Host plant adaptation in the polyphagous whitefly, Trialeurodes vaporariorum, is associated with transcriptional plasticity and altered sensitivity to insecticides.</title>
        <authorList>
            <person name="Pym A."/>
            <person name="Singh K.S."/>
            <person name="Nordgren A."/>
            <person name="Davies T.G.E."/>
            <person name="Zimmer C.T."/>
            <person name="Elias J."/>
            <person name="Slater R."/>
            <person name="Bass C."/>
        </authorList>
    </citation>
    <scope>NUCLEOTIDE SEQUENCE</scope>
</reference>
<evidence type="ECO:0000256" key="7">
    <source>
        <dbReference type="ARBA" id="ARBA00022989"/>
    </source>
</evidence>
<reference evidence="13" key="1">
    <citation type="submission" date="2020-01" db="EMBL/GenBank/DDBJ databases">
        <authorList>
            <person name="Pym A.M."/>
            <person name="Bass C."/>
            <person name="Singh K.S."/>
        </authorList>
    </citation>
    <scope>NUCLEOTIDE SEQUENCE</scope>
</reference>
<dbReference type="PANTHER" id="PTHR48043:SF159">
    <property type="entry name" value="EG:EG0003.4 PROTEIN-RELATED"/>
    <property type="match status" value="1"/>
</dbReference>
<dbReference type="PANTHER" id="PTHR48043">
    <property type="entry name" value="EG:EG0003.4 PROTEIN-RELATED"/>
    <property type="match status" value="1"/>
</dbReference>
<dbReference type="Pfam" id="PF00201">
    <property type="entry name" value="UDPGT"/>
    <property type="match status" value="1"/>
</dbReference>
<comment type="catalytic activity">
    <reaction evidence="12">
        <text>glucuronate acceptor + UDP-alpha-D-glucuronate = acceptor beta-D-glucuronoside + UDP + H(+)</text>
        <dbReference type="Rhea" id="RHEA:21032"/>
        <dbReference type="ChEBI" id="CHEBI:15378"/>
        <dbReference type="ChEBI" id="CHEBI:58052"/>
        <dbReference type="ChEBI" id="CHEBI:58223"/>
        <dbReference type="ChEBI" id="CHEBI:132367"/>
        <dbReference type="ChEBI" id="CHEBI:132368"/>
        <dbReference type="EC" id="2.4.1.17"/>
    </reaction>
</comment>
<evidence type="ECO:0000256" key="5">
    <source>
        <dbReference type="ARBA" id="ARBA00022692"/>
    </source>
</evidence>
<dbReference type="InterPro" id="IPR050271">
    <property type="entry name" value="UDP-glycosyltransferase"/>
</dbReference>
<evidence type="ECO:0000256" key="10">
    <source>
        <dbReference type="ARBA" id="ARBA00046288"/>
    </source>
</evidence>